<name>H2BQV7_GILLR</name>
<sequence length="137" mass="16038">MSSSIKKIVKEFYASNFYKNPEDVKMYLHPEAELFWNSSAGFNKMNFQDILGMIAEMSKSFHSLRAEISHLLRDKDDVTIRFTYHVRTVENPDEEIPMAHFIAIWKIKDDKLYKGYQISQPADETPENLSSFMATNF</sequence>
<dbReference type="STRING" id="865937.Gilli_0118"/>
<dbReference type="Pfam" id="PF12680">
    <property type="entry name" value="SnoaL_2"/>
    <property type="match status" value="1"/>
</dbReference>
<dbReference type="RefSeq" id="WP_006987168.1">
    <property type="nucleotide sequence ID" value="NZ_JH594605.1"/>
</dbReference>
<keyword evidence="3" id="KW-1185">Reference proteome</keyword>
<gene>
    <name evidence="2" type="ORF">Gilli_0118</name>
</gene>
<dbReference type="EMBL" id="JH594605">
    <property type="protein sequence ID" value="EHQ04276.1"/>
    <property type="molecule type" value="Genomic_DNA"/>
</dbReference>
<dbReference type="OrthoDB" id="1452256at2"/>
<evidence type="ECO:0000259" key="1">
    <source>
        <dbReference type="Pfam" id="PF12680"/>
    </source>
</evidence>
<organism evidence="2 3">
    <name type="scientific">Gillisia limnaea (strain DSM 15749 / LMG 21470 / R-8282)</name>
    <dbReference type="NCBI Taxonomy" id="865937"/>
    <lineage>
        <taxon>Bacteria</taxon>
        <taxon>Pseudomonadati</taxon>
        <taxon>Bacteroidota</taxon>
        <taxon>Flavobacteriia</taxon>
        <taxon>Flavobacteriales</taxon>
        <taxon>Flavobacteriaceae</taxon>
        <taxon>Gillisia</taxon>
    </lineage>
</organism>
<dbReference type="InterPro" id="IPR032710">
    <property type="entry name" value="NTF2-like_dom_sf"/>
</dbReference>
<protein>
    <recommendedName>
        <fullName evidence="1">SnoaL-like domain-containing protein</fullName>
    </recommendedName>
</protein>
<evidence type="ECO:0000313" key="3">
    <source>
        <dbReference type="Proteomes" id="UP000003844"/>
    </source>
</evidence>
<accession>H2BQV7</accession>
<feature type="domain" description="SnoaL-like" evidence="1">
    <location>
        <begin position="10"/>
        <end position="112"/>
    </location>
</feature>
<dbReference type="Proteomes" id="UP000003844">
    <property type="component" value="Unassembled WGS sequence"/>
</dbReference>
<proteinExistence type="predicted"/>
<dbReference type="SUPFAM" id="SSF54427">
    <property type="entry name" value="NTF2-like"/>
    <property type="match status" value="1"/>
</dbReference>
<dbReference type="HOGENOM" id="CLU_1893577_0_0_10"/>
<dbReference type="eggNOG" id="COG3631">
    <property type="taxonomic scope" value="Bacteria"/>
</dbReference>
<dbReference type="Gene3D" id="3.10.450.50">
    <property type="match status" value="1"/>
</dbReference>
<dbReference type="AlphaFoldDB" id="H2BQV7"/>
<evidence type="ECO:0000313" key="2">
    <source>
        <dbReference type="EMBL" id="EHQ04276.1"/>
    </source>
</evidence>
<dbReference type="InterPro" id="IPR037401">
    <property type="entry name" value="SnoaL-like"/>
</dbReference>
<reference evidence="3" key="1">
    <citation type="journal article" date="2012" name="Stand. Genomic Sci.">
        <title>Genome sequence of the Antarctic rhodopsins-containing flavobacterium Gillisia limnaea type strain (R-8282(T)).</title>
        <authorList>
            <person name="Riedel T."/>
            <person name="Held B."/>
            <person name="Nolan M."/>
            <person name="Lucas S."/>
            <person name="Lapidus A."/>
            <person name="Tice H."/>
            <person name="Del Rio T.G."/>
            <person name="Cheng J.F."/>
            <person name="Han C."/>
            <person name="Tapia R."/>
            <person name="Goodwin L.A."/>
            <person name="Pitluck S."/>
            <person name="Liolios K."/>
            <person name="Mavromatis K."/>
            <person name="Pagani I."/>
            <person name="Ivanova N."/>
            <person name="Mikhailova N."/>
            <person name="Pati A."/>
            <person name="Chen A."/>
            <person name="Palaniappan K."/>
            <person name="Land M."/>
            <person name="Rohde M."/>
            <person name="Tindall B.J."/>
            <person name="Detter J.C."/>
            <person name="Goker M."/>
            <person name="Bristow J."/>
            <person name="Eisen J.A."/>
            <person name="Markowitz V."/>
            <person name="Hugenholtz P."/>
            <person name="Kyrpides N.C."/>
            <person name="Klenk H.P."/>
            <person name="Woyke T."/>
        </authorList>
    </citation>
    <scope>NUCLEOTIDE SEQUENCE [LARGE SCALE GENOMIC DNA]</scope>
    <source>
        <strain evidence="3">DSM 15749 / LMG 21470 / R-8282</strain>
    </source>
</reference>